<proteinExistence type="predicted"/>
<reference evidence="2" key="1">
    <citation type="submission" date="2020-02" db="EMBL/GenBank/DDBJ databases">
        <authorList>
            <person name="Palmer J.M."/>
        </authorList>
    </citation>
    <scope>NUCLEOTIDE SEQUENCE</scope>
    <source>
        <strain evidence="2">EPUS1.4</strain>
        <tissue evidence="2">Thallus</tissue>
    </source>
</reference>
<dbReference type="AlphaFoldDB" id="A0A8H7AUC4"/>
<feature type="compositionally biased region" description="Basic and acidic residues" evidence="1">
    <location>
        <begin position="14"/>
        <end position="27"/>
    </location>
</feature>
<gene>
    <name evidence="2" type="ORF">GJ744_010508</name>
</gene>
<comment type="caution">
    <text evidence="2">The sequence shown here is derived from an EMBL/GenBank/DDBJ whole genome shotgun (WGS) entry which is preliminary data.</text>
</comment>
<evidence type="ECO:0000313" key="3">
    <source>
        <dbReference type="Proteomes" id="UP000606974"/>
    </source>
</evidence>
<sequence>MKLDEQTIGQQTGLKDEQNHPELVDKPPEAKMITTKYYYVTASRILSVSDLQRGSNAIHWSLGHCVCESGTAGLPGDITKNG</sequence>
<dbReference type="Proteomes" id="UP000606974">
    <property type="component" value="Unassembled WGS sequence"/>
</dbReference>
<feature type="region of interest" description="Disordered" evidence="1">
    <location>
        <begin position="1"/>
        <end position="27"/>
    </location>
</feature>
<evidence type="ECO:0000313" key="2">
    <source>
        <dbReference type="EMBL" id="KAF7513112.1"/>
    </source>
</evidence>
<accession>A0A8H7AUC4</accession>
<keyword evidence="3" id="KW-1185">Reference proteome</keyword>
<protein>
    <submittedName>
        <fullName evidence="2">Uncharacterized protein</fullName>
    </submittedName>
</protein>
<dbReference type="EMBL" id="JAACFV010000007">
    <property type="protein sequence ID" value="KAF7513112.1"/>
    <property type="molecule type" value="Genomic_DNA"/>
</dbReference>
<evidence type="ECO:0000256" key="1">
    <source>
        <dbReference type="SAM" id="MobiDB-lite"/>
    </source>
</evidence>
<organism evidence="2 3">
    <name type="scientific">Endocarpon pusillum</name>
    <dbReference type="NCBI Taxonomy" id="364733"/>
    <lineage>
        <taxon>Eukaryota</taxon>
        <taxon>Fungi</taxon>
        <taxon>Dikarya</taxon>
        <taxon>Ascomycota</taxon>
        <taxon>Pezizomycotina</taxon>
        <taxon>Eurotiomycetes</taxon>
        <taxon>Chaetothyriomycetidae</taxon>
        <taxon>Verrucariales</taxon>
        <taxon>Verrucariaceae</taxon>
        <taxon>Endocarpon</taxon>
    </lineage>
</organism>
<name>A0A8H7AUC4_9EURO</name>